<reference evidence="3" key="1">
    <citation type="submission" date="2016-06" db="EMBL/GenBank/DDBJ databases">
        <title>Parallel loss of symbiosis genes in relatives of nitrogen-fixing non-legume Parasponia.</title>
        <authorList>
            <person name="Van Velzen R."/>
            <person name="Holmer R."/>
            <person name="Bu F."/>
            <person name="Rutten L."/>
            <person name="Van Zeijl A."/>
            <person name="Liu W."/>
            <person name="Santuari L."/>
            <person name="Cao Q."/>
            <person name="Sharma T."/>
            <person name="Shen D."/>
            <person name="Roswanjaya Y."/>
            <person name="Wardhani T."/>
            <person name="Kalhor M.S."/>
            <person name="Jansen J."/>
            <person name="Van den Hoogen J."/>
            <person name="Gungor B."/>
            <person name="Hartog M."/>
            <person name="Hontelez J."/>
            <person name="Verver J."/>
            <person name="Yang W.-C."/>
            <person name="Schijlen E."/>
            <person name="Repin R."/>
            <person name="Schilthuizen M."/>
            <person name="Schranz E."/>
            <person name="Heidstra R."/>
            <person name="Miyata K."/>
            <person name="Fedorova E."/>
            <person name="Kohlen W."/>
            <person name="Bisseling T."/>
            <person name="Smit S."/>
            <person name="Geurts R."/>
        </authorList>
    </citation>
    <scope>NUCLEOTIDE SEQUENCE [LARGE SCALE GENOMIC DNA]</scope>
    <source>
        <strain evidence="3">cv. WU1-14</strain>
    </source>
</reference>
<sequence length="183" mass="20860">MNALSWVIFGFEHELAFIKLGEDTWTKTNPYCGPFEDILHYKNQFYAINWQGALIFLDVTKSKDSTRKIVVSETCSEFLNWILTKKRESGVEIESLGDVALFLGDNSSISVLVSNFVGCQPNCIYFTHDEDAKLVPENPYDSDLGVYEVEIKSFKLYYTIVSADVHITAGRPPIWVVPRVNLY</sequence>
<dbReference type="PANTHER" id="PTHR44259">
    <property type="entry name" value="OS07G0183000 PROTEIN-RELATED"/>
    <property type="match status" value="1"/>
</dbReference>
<dbReference type="AlphaFoldDB" id="A0A2P5DCW6"/>
<dbReference type="Proteomes" id="UP000237105">
    <property type="component" value="Unassembled WGS sequence"/>
</dbReference>
<dbReference type="OrthoDB" id="1855887at2759"/>
<gene>
    <name evidence="2" type="ORF">PanWU01x14_075730</name>
</gene>
<dbReference type="EMBL" id="JXTB01000046">
    <property type="protein sequence ID" value="PON71134.1"/>
    <property type="molecule type" value="Genomic_DNA"/>
</dbReference>
<name>A0A2P5DCW6_PARAD</name>
<protein>
    <recommendedName>
        <fullName evidence="1">KIB1-4 beta-propeller domain-containing protein</fullName>
    </recommendedName>
</protein>
<accession>A0A2P5DCW6</accession>
<dbReference type="InterPro" id="IPR050942">
    <property type="entry name" value="F-box_BR-signaling"/>
</dbReference>
<organism evidence="2 3">
    <name type="scientific">Parasponia andersonii</name>
    <name type="common">Sponia andersonii</name>
    <dbReference type="NCBI Taxonomy" id="3476"/>
    <lineage>
        <taxon>Eukaryota</taxon>
        <taxon>Viridiplantae</taxon>
        <taxon>Streptophyta</taxon>
        <taxon>Embryophyta</taxon>
        <taxon>Tracheophyta</taxon>
        <taxon>Spermatophyta</taxon>
        <taxon>Magnoliopsida</taxon>
        <taxon>eudicotyledons</taxon>
        <taxon>Gunneridae</taxon>
        <taxon>Pentapetalae</taxon>
        <taxon>rosids</taxon>
        <taxon>fabids</taxon>
        <taxon>Rosales</taxon>
        <taxon>Cannabaceae</taxon>
        <taxon>Parasponia</taxon>
    </lineage>
</organism>
<dbReference type="InterPro" id="IPR005174">
    <property type="entry name" value="KIB1-4_b-propeller"/>
</dbReference>
<evidence type="ECO:0000313" key="3">
    <source>
        <dbReference type="Proteomes" id="UP000237105"/>
    </source>
</evidence>
<proteinExistence type="predicted"/>
<feature type="domain" description="KIB1-4 beta-propeller" evidence="1">
    <location>
        <begin position="91"/>
        <end position="147"/>
    </location>
</feature>
<feature type="domain" description="KIB1-4 beta-propeller" evidence="1">
    <location>
        <begin position="12"/>
        <end position="67"/>
    </location>
</feature>
<dbReference type="Pfam" id="PF03478">
    <property type="entry name" value="Beta-prop_KIB1-4"/>
    <property type="match status" value="2"/>
</dbReference>
<evidence type="ECO:0000313" key="2">
    <source>
        <dbReference type="EMBL" id="PON71134.1"/>
    </source>
</evidence>
<dbReference type="PANTHER" id="PTHR44259:SF107">
    <property type="entry name" value="F-BOX PROTEIN SKIP23-LIKE"/>
    <property type="match status" value="1"/>
</dbReference>
<evidence type="ECO:0000259" key="1">
    <source>
        <dbReference type="Pfam" id="PF03478"/>
    </source>
</evidence>
<comment type="caution">
    <text evidence="2">The sequence shown here is derived from an EMBL/GenBank/DDBJ whole genome shotgun (WGS) entry which is preliminary data.</text>
</comment>
<keyword evidence="3" id="KW-1185">Reference proteome</keyword>